<dbReference type="EMBL" id="HF583860">
    <property type="protein sequence ID" value="CCQ43357.1"/>
    <property type="molecule type" value="Genomic_DNA"/>
</dbReference>
<sequence>MNLPLPMFSSPSKVLGLITATQRTKKNFSSYRISRASSHWAGFILTPHRPRFSPVSTYTLTALTR</sequence>
<accession>L8ECD1</accession>
<gene>
    <name evidence="1" type="primary">STAMBP</name>
</gene>
<dbReference type="AlphaFoldDB" id="L8ECD1"/>
<protein>
    <submittedName>
        <fullName evidence="1">Alternative protein STAMBP</fullName>
    </submittedName>
</protein>
<proteinExistence type="predicted"/>
<dbReference type="OrthoDB" id="3640at2759"/>
<reference evidence="1" key="1">
    <citation type="journal article" date="2013" name="PLoS ONE">
        <title>Direct detection of alternative open reading frames translation products in human significantly expands the proteome.</title>
        <authorList>
            <person name="Vanderperre B."/>
            <person name="Lucier J.-F."/>
            <person name="Motard J."/>
            <person name="Tremblay G."/>
            <person name="Vanderperre S."/>
            <person name="Wisztorski M."/>
            <person name="Salzet M."/>
            <person name="Boisvert F.-M."/>
            <person name="Roucou X."/>
        </authorList>
    </citation>
    <scope>NUCLEOTIDE SEQUENCE</scope>
</reference>
<dbReference type="ChiTaRS" id="STAMBP">
    <property type="organism name" value="human"/>
</dbReference>
<organism evidence="1">
    <name type="scientific">Homo sapiens</name>
    <name type="common">Human</name>
    <dbReference type="NCBI Taxonomy" id="9606"/>
    <lineage>
        <taxon>Eukaryota</taxon>
        <taxon>Metazoa</taxon>
        <taxon>Chordata</taxon>
        <taxon>Craniata</taxon>
        <taxon>Vertebrata</taxon>
        <taxon>Euteleostomi</taxon>
        <taxon>Mammalia</taxon>
        <taxon>Eutheria</taxon>
        <taxon>Euarchontoglires</taxon>
        <taxon>Primates</taxon>
        <taxon>Haplorrhini</taxon>
        <taxon>Catarrhini</taxon>
        <taxon>Hominidae</taxon>
        <taxon>Homo</taxon>
    </lineage>
</organism>
<name>L8ECD1_HUMAN</name>
<evidence type="ECO:0000313" key="1">
    <source>
        <dbReference type="EMBL" id="CCQ43357.1"/>
    </source>
</evidence>